<dbReference type="EMBL" id="PYGE01000007">
    <property type="protein sequence ID" value="PSL03740.1"/>
    <property type="molecule type" value="Genomic_DNA"/>
</dbReference>
<feature type="transmembrane region" description="Helical" evidence="1">
    <location>
        <begin position="117"/>
        <end position="136"/>
    </location>
</feature>
<feature type="transmembrane region" description="Helical" evidence="1">
    <location>
        <begin position="79"/>
        <end position="97"/>
    </location>
</feature>
<dbReference type="RefSeq" id="WP_106537472.1">
    <property type="nucleotide sequence ID" value="NZ_PYGE01000007.1"/>
</dbReference>
<keyword evidence="1" id="KW-0472">Membrane</keyword>
<proteinExistence type="predicted"/>
<reference evidence="2 3" key="1">
    <citation type="submission" date="2018-03" db="EMBL/GenBank/DDBJ databases">
        <title>Genomic Encyclopedia of Archaeal and Bacterial Type Strains, Phase II (KMG-II): from individual species to whole genera.</title>
        <authorList>
            <person name="Goeker M."/>
        </authorList>
    </citation>
    <scope>NUCLEOTIDE SEQUENCE [LARGE SCALE GENOMIC DNA]</scope>
    <source>
        <strain evidence="2 3">DSM 45211</strain>
    </source>
</reference>
<gene>
    <name evidence="2" type="ORF">CLV30_107221</name>
</gene>
<feature type="transmembrane region" description="Helical" evidence="1">
    <location>
        <begin position="54"/>
        <end position="72"/>
    </location>
</feature>
<evidence type="ECO:0000313" key="3">
    <source>
        <dbReference type="Proteomes" id="UP000243528"/>
    </source>
</evidence>
<evidence type="ECO:0000313" key="2">
    <source>
        <dbReference type="EMBL" id="PSL03740.1"/>
    </source>
</evidence>
<evidence type="ECO:0000256" key="1">
    <source>
        <dbReference type="SAM" id="Phobius"/>
    </source>
</evidence>
<comment type="caution">
    <text evidence="2">The sequence shown here is derived from an EMBL/GenBank/DDBJ whole genome shotgun (WGS) entry which is preliminary data.</text>
</comment>
<dbReference type="OrthoDB" id="5197275at2"/>
<sequence length="155" mass="16403">MRLGRRTIGAITGAAATLVCAGSAYVRWYDGRAPHELPITQLVRAGEDGVASGYWESVAAPLAVLGAVGVLGGLVRSRLLLGLAWLTGVATIALWWIMRLIGQATDQAPPDATLDYGRWLCVGGLVLLLIGIAVMGPRREEVEAPLSVFDDEPPE</sequence>
<dbReference type="Proteomes" id="UP000243528">
    <property type="component" value="Unassembled WGS sequence"/>
</dbReference>
<keyword evidence="1" id="KW-1133">Transmembrane helix</keyword>
<keyword evidence="3" id="KW-1185">Reference proteome</keyword>
<name>A0A2P8E2N4_9ACTN</name>
<dbReference type="AlphaFoldDB" id="A0A2P8E2N4"/>
<keyword evidence="1" id="KW-0812">Transmembrane</keyword>
<organism evidence="2 3">
    <name type="scientific">Haloactinopolyspora alba</name>
    <dbReference type="NCBI Taxonomy" id="648780"/>
    <lineage>
        <taxon>Bacteria</taxon>
        <taxon>Bacillati</taxon>
        <taxon>Actinomycetota</taxon>
        <taxon>Actinomycetes</taxon>
        <taxon>Jiangellales</taxon>
        <taxon>Jiangellaceae</taxon>
        <taxon>Haloactinopolyspora</taxon>
    </lineage>
</organism>
<protein>
    <submittedName>
        <fullName evidence="2">Uncharacterized protein</fullName>
    </submittedName>
</protein>
<accession>A0A2P8E2N4</accession>